<proteinExistence type="predicted"/>
<protein>
    <submittedName>
        <fullName evidence="3">Uncharacterized protein</fullName>
    </submittedName>
</protein>
<accession>A0ABN9WSL2</accession>
<keyword evidence="4" id="KW-1185">Reference proteome</keyword>
<dbReference type="SUPFAM" id="SSF56349">
    <property type="entry name" value="DNA breaking-rejoining enzymes"/>
    <property type="match status" value="1"/>
</dbReference>
<evidence type="ECO:0000256" key="2">
    <source>
        <dbReference type="SAM" id="SignalP"/>
    </source>
</evidence>
<dbReference type="Gene3D" id="1.10.443.10">
    <property type="entry name" value="Intergrase catalytic core"/>
    <property type="match status" value="1"/>
</dbReference>
<evidence type="ECO:0000256" key="1">
    <source>
        <dbReference type="ARBA" id="ARBA00023172"/>
    </source>
</evidence>
<comment type="caution">
    <text evidence="3">The sequence shown here is derived from an EMBL/GenBank/DDBJ whole genome shotgun (WGS) entry which is preliminary data.</text>
</comment>
<reference evidence="3" key="1">
    <citation type="submission" date="2023-10" db="EMBL/GenBank/DDBJ databases">
        <authorList>
            <person name="Chen Y."/>
            <person name="Shah S."/>
            <person name="Dougan E. K."/>
            <person name="Thang M."/>
            <person name="Chan C."/>
        </authorList>
    </citation>
    <scope>NUCLEOTIDE SEQUENCE [LARGE SCALE GENOMIC DNA]</scope>
</reference>
<sequence>MKGAFYLFSLPPQWAALFCFDVAFDPLELGIRDWGDEPIWLGATTVPMGWCNAMGLFQYLHRRLLISGGVHPRGLPLRREIRKDRPFPVARSGDDEFDQLWQIYCDDADYGKLISKQERWHQHLSQAACFSEAARARYDEWAVPLSAKSGTDCSSVSRLGALLDGADGRLRLTPKRVGLLTRLSCHCIASPAVRRKHLEIVIGHWVHAASYRKECMSCFQEVWHVLSHWSGGPRALPEGARRELLLALALLPCFEYDLRSPISRVMTASDASENGGGVTYTSRHTAEGRTAALCELAGGCAHGRDLLVLLEVGGCGRGRMAFDSVGLELSLHGLLSVTPDAARTVRARWPEAEVLGDLRAFDAIAARRLLGRAAHATDLVFMCHIGSALELDADLPLICSAQRVLQREGAGLRVWPVCLAAPSTSREQLESVTRAFRSIPLFMDVSTVSESTGCEFCWLSWPLEGGSHLRMSRQPDRIFLSWSESTPAVPPAAAGAGLRSTGARSGARSCPLGKECPAGAAQRGCMQCIALRLGFPHDFFLQARSRKSGCTSEALDQARHAVAAQCGPVAPLAYLVGLWGWQRGFLPDTPTPDVACGGLSAAGSAFVERLAGRAIEEIACAGSHQLSLEAMVRSTIFKGSDVRIATASLCDPSSWPRRGIPAARWDWMTCQAWRWRDAEHINELELRAVLSSVRWRLRSSMQINSRFAHILDSQVCIGVLCKGRSSARGLQKILARIVSLLLAGSLHPHWVYVRSADNPADAVADYLEALWDDGSSRSLAADTLSGLQHLVPSLRRELKEGWRLLRTWDQNEMPSRAPPLRPEVAIALAGFALADGREDVATAILAGFNGLLRPSEMLISAGDCVFDHSQCTCVVNLGLTKGGKRQGCPEDVIIDDEFAYLLLRRALAGCAAGTALLPRGLANFRASFASYLGKAGLDPSRIKPYSIRRGGAAHHFSSLGNMALTCERGRWRSRATAKIYITEGVAALEAVAVTKQQRAALALGHQLFHRHIERIMDGGK</sequence>
<keyword evidence="1" id="KW-0233">DNA recombination</keyword>
<evidence type="ECO:0000313" key="4">
    <source>
        <dbReference type="Proteomes" id="UP001189429"/>
    </source>
</evidence>
<evidence type="ECO:0000313" key="3">
    <source>
        <dbReference type="EMBL" id="CAK0889090.1"/>
    </source>
</evidence>
<gene>
    <name evidence="3" type="ORF">PCOR1329_LOCUS69741</name>
</gene>
<dbReference type="InterPro" id="IPR013762">
    <property type="entry name" value="Integrase-like_cat_sf"/>
</dbReference>
<dbReference type="Proteomes" id="UP001189429">
    <property type="component" value="Unassembled WGS sequence"/>
</dbReference>
<name>A0ABN9WSL2_9DINO</name>
<keyword evidence="2" id="KW-0732">Signal</keyword>
<organism evidence="3 4">
    <name type="scientific">Prorocentrum cordatum</name>
    <dbReference type="NCBI Taxonomy" id="2364126"/>
    <lineage>
        <taxon>Eukaryota</taxon>
        <taxon>Sar</taxon>
        <taxon>Alveolata</taxon>
        <taxon>Dinophyceae</taxon>
        <taxon>Prorocentrales</taxon>
        <taxon>Prorocentraceae</taxon>
        <taxon>Prorocentrum</taxon>
    </lineage>
</organism>
<feature type="chain" id="PRO_5045548024" evidence="2">
    <location>
        <begin position="17"/>
        <end position="1020"/>
    </location>
</feature>
<dbReference type="EMBL" id="CAUYUJ010019170">
    <property type="protein sequence ID" value="CAK0889090.1"/>
    <property type="molecule type" value="Genomic_DNA"/>
</dbReference>
<feature type="signal peptide" evidence="2">
    <location>
        <begin position="1"/>
        <end position="16"/>
    </location>
</feature>
<dbReference type="InterPro" id="IPR011010">
    <property type="entry name" value="DNA_brk_join_enz"/>
</dbReference>